<evidence type="ECO:0000313" key="3">
    <source>
        <dbReference type="Proteomes" id="UP001607069"/>
    </source>
</evidence>
<accession>A0ABW7HWK6</accession>
<evidence type="ECO:0000256" key="1">
    <source>
        <dbReference type="SAM" id="MobiDB-lite"/>
    </source>
</evidence>
<protein>
    <submittedName>
        <fullName evidence="2">Uncharacterized protein</fullName>
    </submittedName>
</protein>
<evidence type="ECO:0000313" key="2">
    <source>
        <dbReference type="EMBL" id="MFH0250158.1"/>
    </source>
</evidence>
<keyword evidence="3" id="KW-1185">Reference proteome</keyword>
<feature type="compositionally biased region" description="Basic and acidic residues" evidence="1">
    <location>
        <begin position="28"/>
        <end position="41"/>
    </location>
</feature>
<dbReference type="RefSeq" id="WP_279949199.1">
    <property type="nucleotide sequence ID" value="NZ_BAABEN010000011.1"/>
</dbReference>
<sequence length="53" mass="5959">MAIKLPQRFVAVATDDGDEAPAFRRDVRGPEARDRAFRDPAGDVPRLVRPRAR</sequence>
<reference evidence="2 3" key="1">
    <citation type="submission" date="2024-10" db="EMBL/GenBank/DDBJ databases">
        <authorList>
            <person name="Cho J.-C."/>
        </authorList>
    </citation>
    <scope>NUCLEOTIDE SEQUENCE [LARGE SCALE GENOMIC DNA]</scope>
    <source>
        <strain evidence="2 3">KCTC29696</strain>
    </source>
</reference>
<dbReference type="Proteomes" id="UP001607069">
    <property type="component" value="Unassembled WGS sequence"/>
</dbReference>
<feature type="region of interest" description="Disordered" evidence="1">
    <location>
        <begin position="28"/>
        <end position="53"/>
    </location>
</feature>
<name>A0ABW7HWK6_9ACTN</name>
<proteinExistence type="predicted"/>
<comment type="caution">
    <text evidence="2">The sequence shown here is derived from an EMBL/GenBank/DDBJ whole genome shotgun (WGS) entry which is preliminary data.</text>
</comment>
<gene>
    <name evidence="2" type="ORF">ACG5V6_18325</name>
</gene>
<dbReference type="EMBL" id="JBIHMK010000072">
    <property type="protein sequence ID" value="MFH0250158.1"/>
    <property type="molecule type" value="Genomic_DNA"/>
</dbReference>
<organism evidence="2 3">
    <name type="scientific">Streptomyces chitinivorans</name>
    <dbReference type="NCBI Taxonomy" id="1257027"/>
    <lineage>
        <taxon>Bacteria</taxon>
        <taxon>Bacillati</taxon>
        <taxon>Actinomycetota</taxon>
        <taxon>Actinomycetes</taxon>
        <taxon>Kitasatosporales</taxon>
        <taxon>Streptomycetaceae</taxon>
        <taxon>Streptomyces</taxon>
    </lineage>
</organism>